<keyword evidence="2" id="KW-1185">Reference proteome</keyword>
<evidence type="ECO:0000313" key="1">
    <source>
        <dbReference type="EMBL" id="EMA54239.1"/>
    </source>
</evidence>
<dbReference type="PATRIC" id="fig|1227457.3.peg.1256"/>
<dbReference type="Pfam" id="PF24335">
    <property type="entry name" value="DUF7503"/>
    <property type="match status" value="1"/>
</dbReference>
<gene>
    <name evidence="1" type="ORF">C451_06992</name>
</gene>
<evidence type="ECO:0000313" key="2">
    <source>
        <dbReference type="Proteomes" id="UP000011680"/>
    </source>
</evidence>
<organism evidence="1 2">
    <name type="scientific">Halococcus thailandensis JCM 13552</name>
    <dbReference type="NCBI Taxonomy" id="1227457"/>
    <lineage>
        <taxon>Archaea</taxon>
        <taxon>Methanobacteriati</taxon>
        <taxon>Methanobacteriota</taxon>
        <taxon>Stenosarchaea group</taxon>
        <taxon>Halobacteria</taxon>
        <taxon>Halobacteriales</taxon>
        <taxon>Halococcaceae</taxon>
        <taxon>Halococcus</taxon>
    </lineage>
</organism>
<comment type="caution">
    <text evidence="1">The sequence shown here is derived from an EMBL/GenBank/DDBJ whole genome shotgun (WGS) entry which is preliminary data.</text>
</comment>
<dbReference type="EMBL" id="AOMF01000143">
    <property type="protein sequence ID" value="EMA54239.1"/>
    <property type="molecule type" value="Genomic_DNA"/>
</dbReference>
<reference evidence="1 2" key="1">
    <citation type="journal article" date="2014" name="PLoS Genet.">
        <title>Phylogenetically driven sequencing of extremely halophilic archaea reveals strategies for static and dynamic osmo-response.</title>
        <authorList>
            <person name="Becker E.A."/>
            <person name="Seitzer P.M."/>
            <person name="Tritt A."/>
            <person name="Larsen D."/>
            <person name="Krusor M."/>
            <person name="Yao A.I."/>
            <person name="Wu D."/>
            <person name="Madern D."/>
            <person name="Eisen J.A."/>
            <person name="Darling A.E."/>
            <person name="Facciotti M.T."/>
        </authorList>
    </citation>
    <scope>NUCLEOTIDE SEQUENCE [LARGE SCALE GENOMIC DNA]</scope>
    <source>
        <strain evidence="1 2">JCM 13552</strain>
    </source>
</reference>
<accession>M0NAW1</accession>
<sequence>MGENVMSDDQLRTYLHRHPKTLAALFSLTVLLSQMGAVAANHTGIAGP</sequence>
<dbReference type="Proteomes" id="UP000011680">
    <property type="component" value="Unassembled WGS sequence"/>
</dbReference>
<name>M0NAW1_9EURY</name>
<protein>
    <submittedName>
        <fullName evidence="1">Uncharacterized protein</fullName>
    </submittedName>
</protein>
<dbReference type="InterPro" id="IPR055926">
    <property type="entry name" value="DUF7503"/>
</dbReference>
<dbReference type="AlphaFoldDB" id="M0NAW1"/>
<proteinExistence type="predicted"/>